<gene>
    <name evidence="2" type="ORF">BIFGAL_04421</name>
</gene>
<comment type="caution">
    <text evidence="2">The sequence shown here is derived from an EMBL/GenBank/DDBJ whole genome shotgun (WGS) entry which is preliminary data.</text>
</comment>
<sequence length="46" mass="5523">MHDASEMTHQAYCTRHARHDGCTTHRQRDLRPAMQLSSSTRWRGWR</sequence>
<dbReference type="EMBL" id="ABXB03000008">
    <property type="protein sequence ID" value="EFA22073.1"/>
    <property type="molecule type" value="Genomic_DNA"/>
</dbReference>
<feature type="compositionally biased region" description="Polar residues" evidence="1">
    <location>
        <begin position="35"/>
        <end position="46"/>
    </location>
</feature>
<feature type="region of interest" description="Disordered" evidence="1">
    <location>
        <begin position="1"/>
        <end position="46"/>
    </location>
</feature>
<evidence type="ECO:0000313" key="3">
    <source>
        <dbReference type="Proteomes" id="UP000003656"/>
    </source>
</evidence>
<evidence type="ECO:0000256" key="1">
    <source>
        <dbReference type="SAM" id="MobiDB-lite"/>
    </source>
</evidence>
<proteinExistence type="predicted"/>
<name>D1NX14_9BIFI</name>
<organism evidence="2 3">
    <name type="scientific">Bifidobacterium gallicum DSM 20093 = LMG 11596</name>
    <dbReference type="NCBI Taxonomy" id="561180"/>
    <lineage>
        <taxon>Bacteria</taxon>
        <taxon>Bacillati</taxon>
        <taxon>Actinomycetota</taxon>
        <taxon>Actinomycetes</taxon>
        <taxon>Bifidobacteriales</taxon>
        <taxon>Bifidobacteriaceae</taxon>
        <taxon>Bifidobacterium</taxon>
    </lineage>
</organism>
<feature type="compositionally biased region" description="Basic and acidic residues" evidence="1">
    <location>
        <begin position="19"/>
        <end position="31"/>
    </location>
</feature>
<accession>D1NX14</accession>
<reference evidence="2 3" key="1">
    <citation type="submission" date="2009-11" db="EMBL/GenBank/DDBJ databases">
        <authorList>
            <person name="Weinstock G."/>
            <person name="Sodergren E."/>
            <person name="Clifton S."/>
            <person name="Fulton L."/>
            <person name="Fulton B."/>
            <person name="Courtney L."/>
            <person name="Fronick C."/>
            <person name="Harrison M."/>
            <person name="Strong C."/>
            <person name="Farmer C."/>
            <person name="Delahaunty K."/>
            <person name="Markovic C."/>
            <person name="Hall O."/>
            <person name="Minx P."/>
            <person name="Tomlinson C."/>
            <person name="Mitreva M."/>
            <person name="Nelson J."/>
            <person name="Hou S."/>
            <person name="Wollam A."/>
            <person name="Pepin K.H."/>
            <person name="Johnson M."/>
            <person name="Bhonagiri V."/>
            <person name="Nash W.E."/>
            <person name="Warren W."/>
            <person name="Chinwalla A."/>
            <person name="Mardis E.R."/>
            <person name="Wilson R.K."/>
        </authorList>
    </citation>
    <scope>NUCLEOTIDE SEQUENCE [LARGE SCALE GENOMIC DNA]</scope>
    <source>
        <strain evidence="2 3">DSM 20093</strain>
    </source>
</reference>
<dbReference type="AlphaFoldDB" id="D1NX14"/>
<dbReference type="Proteomes" id="UP000003656">
    <property type="component" value="Unassembled WGS sequence"/>
</dbReference>
<dbReference type="STRING" id="561180.BIFGAL_04421"/>
<evidence type="ECO:0000313" key="2">
    <source>
        <dbReference type="EMBL" id="EFA22073.1"/>
    </source>
</evidence>
<protein>
    <submittedName>
        <fullName evidence="2">Uncharacterized protein</fullName>
    </submittedName>
</protein>